<proteinExistence type="inferred from homology"/>
<evidence type="ECO:0000256" key="3">
    <source>
        <dbReference type="ARBA" id="ARBA00022443"/>
    </source>
</evidence>
<dbReference type="GO" id="GO:0035091">
    <property type="term" value="F:phosphatidylinositol binding"/>
    <property type="evidence" value="ECO:0000318"/>
    <property type="project" value="GO_Central"/>
</dbReference>
<dbReference type="Pfam" id="PF10456">
    <property type="entry name" value="BAR_3_WASP_bdg"/>
    <property type="match status" value="1"/>
</dbReference>
<dbReference type="InterPro" id="IPR001683">
    <property type="entry name" value="PX_dom"/>
</dbReference>
<dbReference type="CDD" id="cd07626">
    <property type="entry name" value="BAR_SNX9_like"/>
    <property type="match status" value="1"/>
</dbReference>
<feature type="compositionally biased region" description="Polar residues" evidence="6">
    <location>
        <begin position="134"/>
        <end position="151"/>
    </location>
</feature>
<name>A0A7M7T2B5_STRPU</name>
<dbReference type="InterPro" id="IPR027267">
    <property type="entry name" value="AH/BAR_dom_sf"/>
</dbReference>
<dbReference type="Pfam" id="PF00787">
    <property type="entry name" value="PX"/>
    <property type="match status" value="1"/>
</dbReference>
<keyword evidence="3" id="KW-0728">SH3 domain</keyword>
<dbReference type="PANTHER" id="PTHR45827">
    <property type="entry name" value="SORTING NEXIN"/>
    <property type="match status" value="1"/>
</dbReference>
<dbReference type="Gene3D" id="3.30.1520.10">
    <property type="entry name" value="Phox-like domain"/>
    <property type="match status" value="1"/>
</dbReference>
<feature type="region of interest" description="Disordered" evidence="6">
    <location>
        <begin position="27"/>
        <end position="66"/>
    </location>
</feature>
<keyword evidence="5" id="KW-0968">Cytoplasmic vesicle</keyword>
<dbReference type="RefSeq" id="XP_030848719.1">
    <property type="nucleotide sequence ID" value="XM_030992859.1"/>
</dbReference>
<dbReference type="GO" id="GO:0005886">
    <property type="term" value="C:plasma membrane"/>
    <property type="evidence" value="ECO:0000318"/>
    <property type="project" value="GO_Central"/>
</dbReference>
<dbReference type="KEGG" id="spu:585447"/>
<dbReference type="GO" id="GO:0031410">
    <property type="term" value="C:cytoplasmic vesicle"/>
    <property type="evidence" value="ECO:0000318"/>
    <property type="project" value="GO_Central"/>
</dbReference>
<dbReference type="FunCoup" id="A0A7M7T2B5">
    <property type="interactions" value="1623"/>
</dbReference>
<dbReference type="InterPro" id="IPR019497">
    <property type="entry name" value="Sorting_nexin_WASP-bd-dom"/>
</dbReference>
<comment type="similarity">
    <text evidence="2">Belongs to the sorting nexin family.</text>
</comment>
<evidence type="ECO:0000259" key="7">
    <source>
        <dbReference type="PROSITE" id="PS50195"/>
    </source>
</evidence>
<dbReference type="OrthoDB" id="10254720at2759"/>
<dbReference type="PANTHER" id="PTHR45827:SF1">
    <property type="entry name" value="SORTING NEXIN"/>
    <property type="match status" value="1"/>
</dbReference>
<evidence type="ECO:0000256" key="4">
    <source>
        <dbReference type="ARBA" id="ARBA00023136"/>
    </source>
</evidence>
<dbReference type="RefSeq" id="XP_030848718.1">
    <property type="nucleotide sequence ID" value="XM_030992858.1"/>
</dbReference>
<reference evidence="8" key="2">
    <citation type="submission" date="2021-01" db="UniProtKB">
        <authorList>
            <consortium name="EnsemblMetazoa"/>
        </authorList>
    </citation>
    <scope>IDENTIFICATION</scope>
</reference>
<dbReference type="GO" id="GO:0030659">
    <property type="term" value="C:cytoplasmic vesicle membrane"/>
    <property type="evidence" value="ECO:0007669"/>
    <property type="project" value="UniProtKB-SubCell"/>
</dbReference>
<comment type="subcellular location">
    <subcellularLocation>
        <location evidence="1">Cytoplasmic vesicle membrane</location>
    </subcellularLocation>
</comment>
<dbReference type="GeneID" id="585447"/>
<dbReference type="AlphaFoldDB" id="A0A7M7T2B5"/>
<dbReference type="CDD" id="cd06862">
    <property type="entry name" value="PX_SNX9_18_like"/>
    <property type="match status" value="1"/>
</dbReference>
<dbReference type="GO" id="GO:0006897">
    <property type="term" value="P:endocytosis"/>
    <property type="evidence" value="ECO:0000318"/>
    <property type="project" value="GO_Central"/>
</dbReference>
<feature type="compositionally biased region" description="Low complexity" evidence="6">
    <location>
        <begin position="27"/>
        <end position="46"/>
    </location>
</feature>
<feature type="compositionally biased region" description="Polar residues" evidence="6">
    <location>
        <begin position="47"/>
        <end position="58"/>
    </location>
</feature>
<dbReference type="Gene3D" id="1.20.1270.60">
    <property type="entry name" value="Arfaptin homology (AH) domain/BAR domain"/>
    <property type="match status" value="1"/>
</dbReference>
<dbReference type="EnsemblMetazoa" id="XM_030992859">
    <property type="protein sequence ID" value="XP_030848719"/>
    <property type="gene ID" value="LOC585447"/>
</dbReference>
<sequence>MLYLIPPHSVLQQGKTLHINLANTGRSLSLSPSPSLTSTTSPTSPSVTRHQSIDTSPSPEIARRRHLSPLQRRFAASLRHSMYLSSLDNGDGDAAEDSTNQPGEGSSRLVAREGRGLRRGPGKGQSRTLDRYQSDSGLNGNNYGLSAPNRQFKQRNSEASARSGTVKKNFASRFSVFAKTGGEAYLLGGGPKKGASPDGTIRIIEAEDGPRWEETVGKYTCEIKNPKKESKLKGIKSFIAYQVTPSNTGIRVSRRYKHFDWLYERLAEKFTLVIVPPLPDKQVTGRYEEAFIEKRMDQLQRWMNRMTAHPVIGPSDVMIHFTSCTDEKLWKQGKRKAEKDEFLGAAFYQNIEPPANNLDVATIERQHDTFTRFTKSFDSSVAVIQQVIHDYSKKHLGPFKREYQKIGNSFTELATTFNLDNRPNPEGKDDPPQESVQLTEALNFTGKTYEEIGELFYQQPKYDLHPFEDFLKEYGGMMSCFPDMIHFHKHTVQTVKECQKQREEQKMDFEEAEAVKKRADVISYAMMAEVNHFHRERVEDFKWIMQVYLKEQIKFYKSLTIKLEEALQKYDELDR</sequence>
<keyword evidence="9" id="KW-1185">Reference proteome</keyword>
<dbReference type="Proteomes" id="UP000007110">
    <property type="component" value="Unassembled WGS sequence"/>
</dbReference>
<evidence type="ECO:0000256" key="2">
    <source>
        <dbReference type="ARBA" id="ARBA00010883"/>
    </source>
</evidence>
<accession>A0A7M7T2B5</accession>
<dbReference type="SMART" id="SM00312">
    <property type="entry name" value="PX"/>
    <property type="match status" value="1"/>
</dbReference>
<reference evidence="9" key="1">
    <citation type="submission" date="2015-02" db="EMBL/GenBank/DDBJ databases">
        <title>Genome sequencing for Strongylocentrotus purpuratus.</title>
        <authorList>
            <person name="Murali S."/>
            <person name="Liu Y."/>
            <person name="Vee V."/>
            <person name="English A."/>
            <person name="Wang M."/>
            <person name="Skinner E."/>
            <person name="Han Y."/>
            <person name="Muzny D.M."/>
            <person name="Worley K.C."/>
            <person name="Gibbs R.A."/>
        </authorList>
    </citation>
    <scope>NUCLEOTIDE SEQUENCE</scope>
</reference>
<evidence type="ECO:0000313" key="8">
    <source>
        <dbReference type="EnsemblMetazoa" id="XP_030848719"/>
    </source>
</evidence>
<protein>
    <recommendedName>
        <fullName evidence="7">PX domain-containing protein</fullName>
    </recommendedName>
</protein>
<dbReference type="GO" id="GO:0016197">
    <property type="term" value="P:endosomal transport"/>
    <property type="evidence" value="ECO:0000318"/>
    <property type="project" value="GO_Central"/>
</dbReference>
<keyword evidence="4" id="KW-0472">Membrane</keyword>
<dbReference type="GO" id="GO:0097320">
    <property type="term" value="P:plasma membrane tubulation"/>
    <property type="evidence" value="ECO:0000318"/>
    <property type="project" value="GO_Central"/>
</dbReference>
<dbReference type="InParanoid" id="A0A7M7T2B5"/>
<feature type="region of interest" description="Disordered" evidence="6">
    <location>
        <begin position="87"/>
        <end position="164"/>
    </location>
</feature>
<dbReference type="PROSITE" id="PS50195">
    <property type="entry name" value="PX"/>
    <property type="match status" value="1"/>
</dbReference>
<dbReference type="SUPFAM" id="SSF64268">
    <property type="entry name" value="PX domain"/>
    <property type="match status" value="1"/>
</dbReference>
<evidence type="ECO:0000313" key="9">
    <source>
        <dbReference type="Proteomes" id="UP000007110"/>
    </source>
</evidence>
<dbReference type="InterPro" id="IPR036871">
    <property type="entry name" value="PX_dom_sf"/>
</dbReference>
<evidence type="ECO:0000256" key="5">
    <source>
        <dbReference type="ARBA" id="ARBA00023329"/>
    </source>
</evidence>
<evidence type="ECO:0000256" key="1">
    <source>
        <dbReference type="ARBA" id="ARBA00004156"/>
    </source>
</evidence>
<feature type="domain" description="PX" evidence="7">
    <location>
        <begin position="219"/>
        <end position="329"/>
    </location>
</feature>
<dbReference type="FunFam" id="3.30.1520.10:FF:000004">
    <property type="entry name" value="Sorting nexin"/>
    <property type="match status" value="1"/>
</dbReference>
<organism evidence="8 9">
    <name type="scientific">Strongylocentrotus purpuratus</name>
    <name type="common">Purple sea urchin</name>
    <dbReference type="NCBI Taxonomy" id="7668"/>
    <lineage>
        <taxon>Eukaryota</taxon>
        <taxon>Metazoa</taxon>
        <taxon>Echinodermata</taxon>
        <taxon>Eleutherozoa</taxon>
        <taxon>Echinozoa</taxon>
        <taxon>Echinoidea</taxon>
        <taxon>Euechinoidea</taxon>
        <taxon>Echinacea</taxon>
        <taxon>Camarodonta</taxon>
        <taxon>Echinidea</taxon>
        <taxon>Strongylocentrotidae</taxon>
        <taxon>Strongylocentrotus</taxon>
    </lineage>
</organism>
<evidence type="ECO:0000256" key="6">
    <source>
        <dbReference type="SAM" id="MobiDB-lite"/>
    </source>
</evidence>
<dbReference type="EnsemblMetazoa" id="XM_030992858">
    <property type="protein sequence ID" value="XP_030848718"/>
    <property type="gene ID" value="LOC585447"/>
</dbReference>